<dbReference type="EMBL" id="CAJPEV010000464">
    <property type="protein sequence ID" value="CAG0885544.1"/>
    <property type="molecule type" value="Genomic_DNA"/>
</dbReference>
<gene>
    <name evidence="1" type="ORF">DSTB1V02_LOCUS3522</name>
</gene>
<dbReference type="OrthoDB" id="5989513at2759"/>
<proteinExistence type="predicted"/>
<dbReference type="AlphaFoldDB" id="A0A7R8XC62"/>
<organism evidence="1">
    <name type="scientific">Darwinula stevensoni</name>
    <dbReference type="NCBI Taxonomy" id="69355"/>
    <lineage>
        <taxon>Eukaryota</taxon>
        <taxon>Metazoa</taxon>
        <taxon>Ecdysozoa</taxon>
        <taxon>Arthropoda</taxon>
        <taxon>Crustacea</taxon>
        <taxon>Oligostraca</taxon>
        <taxon>Ostracoda</taxon>
        <taxon>Podocopa</taxon>
        <taxon>Podocopida</taxon>
        <taxon>Darwinulocopina</taxon>
        <taxon>Darwinuloidea</taxon>
        <taxon>Darwinulidae</taxon>
        <taxon>Darwinula</taxon>
    </lineage>
</organism>
<evidence type="ECO:0000313" key="1">
    <source>
        <dbReference type="EMBL" id="CAD7243606.1"/>
    </source>
</evidence>
<dbReference type="Gene3D" id="2.60.120.1000">
    <property type="match status" value="1"/>
</dbReference>
<dbReference type="Proteomes" id="UP000677054">
    <property type="component" value="Unassembled WGS sequence"/>
</dbReference>
<sequence length="212" mass="23522">MSYDCYSTALRVNDIDYAWWTDRHGDPQYYWVGSHAAEHVCSCGLSDNCIDDTYSCNCDAEAPQWELDDGAITNGTALPITQLRFGGLQFDAQKANHTLGRLVCRGKAASPDSPAESCSSLRKAGHTHSGYYVINTKEGRLDVVFCRMDLRDTDADFQQDTGARIAEESVYFNVYRTSDLSNRSYSRAKQGCRPFDATIFSVGVRIACTSST</sequence>
<reference evidence="1" key="1">
    <citation type="submission" date="2020-11" db="EMBL/GenBank/DDBJ databases">
        <authorList>
            <person name="Tran Van P."/>
        </authorList>
    </citation>
    <scope>NUCLEOTIDE SEQUENCE</scope>
</reference>
<keyword evidence="2" id="KW-1185">Reference proteome</keyword>
<dbReference type="EMBL" id="LR899981">
    <property type="protein sequence ID" value="CAD7243606.1"/>
    <property type="molecule type" value="Genomic_DNA"/>
</dbReference>
<protein>
    <submittedName>
        <fullName evidence="1">Uncharacterized protein</fullName>
    </submittedName>
</protein>
<evidence type="ECO:0000313" key="2">
    <source>
        <dbReference type="Proteomes" id="UP000677054"/>
    </source>
</evidence>
<accession>A0A7R8XC62</accession>
<name>A0A7R8XC62_9CRUS</name>